<sequence length="310" mass="34115">MRRTLPPLGALRAFEAAARHMSFQAAATELGVTPTAVSHQVRALEIACGRPLFRRRPRPLTLTEAGERLFPVLQAGFDGFAAAVSALREADDRRPLRVTTTNAFAHRWLVPRLYAWREARPDIPLEVIGTDAALDLHAGEADLTIRYARAAPPGLVAREILRDVFWPMASPALLARGTPIRRPADLLQHPLIHMGWGEGMPDAPTWRRWLAEARRIDPGISEVGNAGELHFREELHAIEAVVAGQGIAVCSDVLAARELQNGDIVRAFGLALPGFGFYLAHLPDHPRRSVIDVFTEWVRTTTTSVGDQQA</sequence>
<protein>
    <submittedName>
        <fullName evidence="6">LysR family transcriptional regulator</fullName>
    </submittedName>
</protein>
<gene>
    <name evidence="6" type="ORF">JMJ55_25865</name>
</gene>
<dbReference type="InterPro" id="IPR036388">
    <property type="entry name" value="WH-like_DNA-bd_sf"/>
</dbReference>
<evidence type="ECO:0000256" key="3">
    <source>
        <dbReference type="ARBA" id="ARBA00023125"/>
    </source>
</evidence>
<keyword evidence="4" id="KW-0804">Transcription</keyword>
<dbReference type="EMBL" id="JAEUXJ010000019">
    <property type="protein sequence ID" value="MBL6458766.1"/>
    <property type="molecule type" value="Genomic_DNA"/>
</dbReference>
<evidence type="ECO:0000259" key="5">
    <source>
        <dbReference type="PROSITE" id="PS50931"/>
    </source>
</evidence>
<feature type="domain" description="HTH lysR-type" evidence="5">
    <location>
        <begin position="6"/>
        <end position="63"/>
    </location>
</feature>
<keyword evidence="7" id="KW-1185">Reference proteome</keyword>
<dbReference type="PANTHER" id="PTHR30537">
    <property type="entry name" value="HTH-TYPE TRANSCRIPTIONAL REGULATOR"/>
    <property type="match status" value="1"/>
</dbReference>
<evidence type="ECO:0000313" key="7">
    <source>
        <dbReference type="Proteomes" id="UP000606490"/>
    </source>
</evidence>
<dbReference type="Pfam" id="PF03466">
    <property type="entry name" value="LysR_substrate"/>
    <property type="match status" value="1"/>
</dbReference>
<keyword evidence="2" id="KW-0805">Transcription regulation</keyword>
<evidence type="ECO:0000256" key="4">
    <source>
        <dbReference type="ARBA" id="ARBA00023163"/>
    </source>
</evidence>
<dbReference type="InterPro" id="IPR000847">
    <property type="entry name" value="LysR_HTH_N"/>
</dbReference>
<dbReference type="PROSITE" id="PS50931">
    <property type="entry name" value="HTH_LYSR"/>
    <property type="match status" value="1"/>
</dbReference>
<dbReference type="CDD" id="cd08432">
    <property type="entry name" value="PBP2_GcdR_TrpI_HvrB_AmpR_like"/>
    <property type="match status" value="1"/>
</dbReference>
<dbReference type="SUPFAM" id="SSF53850">
    <property type="entry name" value="Periplasmic binding protein-like II"/>
    <property type="match status" value="1"/>
</dbReference>
<proteinExistence type="inferred from homology"/>
<evidence type="ECO:0000256" key="1">
    <source>
        <dbReference type="ARBA" id="ARBA00009437"/>
    </source>
</evidence>
<dbReference type="Pfam" id="PF00126">
    <property type="entry name" value="HTH_1"/>
    <property type="match status" value="1"/>
</dbReference>
<dbReference type="Gene3D" id="3.40.190.10">
    <property type="entry name" value="Periplasmic binding protein-like II"/>
    <property type="match status" value="2"/>
</dbReference>
<evidence type="ECO:0000313" key="6">
    <source>
        <dbReference type="EMBL" id="MBL6458766.1"/>
    </source>
</evidence>
<dbReference type="RefSeq" id="WP_202828508.1">
    <property type="nucleotide sequence ID" value="NZ_JAEUXJ010000019.1"/>
</dbReference>
<organism evidence="6 7">
    <name type="scientific">Belnapia mucosa</name>
    <dbReference type="NCBI Taxonomy" id="2804532"/>
    <lineage>
        <taxon>Bacteria</taxon>
        <taxon>Pseudomonadati</taxon>
        <taxon>Pseudomonadota</taxon>
        <taxon>Alphaproteobacteria</taxon>
        <taxon>Acetobacterales</taxon>
        <taxon>Roseomonadaceae</taxon>
        <taxon>Belnapia</taxon>
    </lineage>
</organism>
<reference evidence="6 7" key="1">
    <citation type="submission" date="2021-01" db="EMBL/GenBank/DDBJ databases">
        <title>Belnapia mucosa sp. nov. and Belnapia arida sp. nov., isolated from the Tabernas Desert (Almeria, Spain).</title>
        <authorList>
            <person name="Molina-Menor E."/>
            <person name="Vidal-Verdu A."/>
            <person name="Calonge A."/>
            <person name="Satari L."/>
            <person name="Pereto Magraner J."/>
            <person name="Porcar Miralles M."/>
        </authorList>
    </citation>
    <scope>NUCLEOTIDE SEQUENCE [LARGE SCALE GENOMIC DNA]</scope>
    <source>
        <strain evidence="6 7">T6</strain>
    </source>
</reference>
<dbReference type="Gene3D" id="1.10.10.10">
    <property type="entry name" value="Winged helix-like DNA-binding domain superfamily/Winged helix DNA-binding domain"/>
    <property type="match status" value="1"/>
</dbReference>
<evidence type="ECO:0000256" key="2">
    <source>
        <dbReference type="ARBA" id="ARBA00023015"/>
    </source>
</evidence>
<dbReference type="PANTHER" id="PTHR30537:SF26">
    <property type="entry name" value="GLYCINE CLEAVAGE SYSTEM TRANSCRIPTIONAL ACTIVATOR"/>
    <property type="match status" value="1"/>
</dbReference>
<name>A0ABS1VC99_9PROT</name>
<dbReference type="Proteomes" id="UP000606490">
    <property type="component" value="Unassembled WGS sequence"/>
</dbReference>
<comment type="caution">
    <text evidence="6">The sequence shown here is derived from an EMBL/GenBank/DDBJ whole genome shotgun (WGS) entry which is preliminary data.</text>
</comment>
<dbReference type="InterPro" id="IPR058163">
    <property type="entry name" value="LysR-type_TF_proteobact-type"/>
</dbReference>
<dbReference type="SUPFAM" id="SSF46785">
    <property type="entry name" value="Winged helix' DNA-binding domain"/>
    <property type="match status" value="1"/>
</dbReference>
<accession>A0ABS1VC99</accession>
<keyword evidence="3" id="KW-0238">DNA-binding</keyword>
<comment type="similarity">
    <text evidence="1">Belongs to the LysR transcriptional regulatory family.</text>
</comment>
<dbReference type="InterPro" id="IPR005119">
    <property type="entry name" value="LysR_subst-bd"/>
</dbReference>
<dbReference type="InterPro" id="IPR036390">
    <property type="entry name" value="WH_DNA-bd_sf"/>
</dbReference>